<dbReference type="Proteomes" id="UP000494111">
    <property type="component" value="Unassembled WGS sequence"/>
</dbReference>
<proteinExistence type="predicted"/>
<name>A0A6S6ZNF4_9BURK</name>
<dbReference type="EMBL" id="CADIJO010000004">
    <property type="protein sequence ID" value="CAB3677267.1"/>
    <property type="molecule type" value="Genomic_DNA"/>
</dbReference>
<protein>
    <submittedName>
        <fullName evidence="2">Uncharacterized protein</fullName>
    </submittedName>
</protein>
<organism evidence="2 3">
    <name type="scientific">Achromobacter deleyi</name>
    <dbReference type="NCBI Taxonomy" id="1353891"/>
    <lineage>
        <taxon>Bacteria</taxon>
        <taxon>Pseudomonadati</taxon>
        <taxon>Pseudomonadota</taxon>
        <taxon>Betaproteobacteria</taxon>
        <taxon>Burkholderiales</taxon>
        <taxon>Alcaligenaceae</taxon>
        <taxon>Achromobacter</taxon>
    </lineage>
</organism>
<reference evidence="2 3" key="1">
    <citation type="submission" date="2020-04" db="EMBL/GenBank/DDBJ databases">
        <authorList>
            <person name="De Canck E."/>
        </authorList>
    </citation>
    <scope>NUCLEOTIDE SEQUENCE [LARGE SCALE GENOMIC DNA]</scope>
    <source>
        <strain evidence="2 3">LMG 3458</strain>
    </source>
</reference>
<evidence type="ECO:0000313" key="3">
    <source>
        <dbReference type="Proteomes" id="UP000494111"/>
    </source>
</evidence>
<evidence type="ECO:0000256" key="1">
    <source>
        <dbReference type="SAM" id="MobiDB-lite"/>
    </source>
</evidence>
<feature type="region of interest" description="Disordered" evidence="1">
    <location>
        <begin position="231"/>
        <end position="255"/>
    </location>
</feature>
<dbReference type="AlphaFoldDB" id="A0A6S6ZNF4"/>
<evidence type="ECO:0000313" key="2">
    <source>
        <dbReference type="EMBL" id="CAB3677267.1"/>
    </source>
</evidence>
<sequence length="368" mass="38247">MATAPAPARVPAVLSTAPATLAVKAPPLVSLPPVLSRLDARSNTEPPYTEPARLVIAPLASNVSAPPATNFPPDRPSTSAVTVALPPAISVPAFCRPLTCTLNAPKGLMEPSACRPAVKAPRLSSCRATTLALPAEDMAPVLVTEPGALSASAPPAVTVPPLTMSRPLCTDRSVAACMRPDGRILTSPLALTVSVPVSAARLPPMFTPTPASVPTSRMLLAYMPPKAATSIETPVVPPTPDRAETSIPSYPTRAGPATTFKRSAQTWAFSSSVRASRSNWLRLAPYRPAPSMAKRPLAISKPSAPSGPTTGLPVVSVARLAFKKPQPLQVMPAGFATMTFARLPATSSMPRSCEGLGAVTWFRMVVAR</sequence>
<accession>A0A6S6ZNF4</accession>
<gene>
    <name evidence="2" type="ORF">LMG3458_01414</name>
</gene>